<evidence type="ECO:0000256" key="1">
    <source>
        <dbReference type="ARBA" id="ARBA00022741"/>
    </source>
</evidence>
<name>A0A6A4H3E2_9AGAR</name>
<proteinExistence type="predicted"/>
<evidence type="ECO:0000259" key="4">
    <source>
        <dbReference type="PROSITE" id="PS50011"/>
    </source>
</evidence>
<keyword evidence="6" id="KW-1185">Reference proteome</keyword>
<feature type="region of interest" description="Disordered" evidence="3">
    <location>
        <begin position="1"/>
        <end position="23"/>
    </location>
</feature>
<dbReference type="PROSITE" id="PS50011">
    <property type="entry name" value="PROTEIN_KINASE_DOM"/>
    <property type="match status" value="1"/>
</dbReference>
<keyword evidence="2" id="KW-0067">ATP-binding</keyword>
<protein>
    <submittedName>
        <fullName evidence="5">Kinase-like protein</fullName>
    </submittedName>
</protein>
<sequence>MSTTDYSNLFAKETPPAPPGSSDADLQLTDVWYKKEHEIFIRLQGHPRILRYHGWDIKRGLLFDNHPNGDLLEHLLKHRDSPPSLSDRLQWACDITEGLAFAHSRAVIWVDVNLQNVLLSDNGRAVLCDFAGSCLLDLPGQARRLPFEYLKCQILPAMVMRIPPYPHAKIWEGPGSPYPYPDWNWTPHFDRFSLGIILFCLVALRFPHSTYLFPRDIDEQYKIYQLHQSETFDTLGEVPSTKPLRLSYRSALELSIPVLTRFLKILKLHALPCLPMPHSCRIRYLMSKISFHYCRRNVDGVFIPLCKPEKANSKRTRNSIVCLDSL</sequence>
<evidence type="ECO:0000256" key="3">
    <source>
        <dbReference type="SAM" id="MobiDB-lite"/>
    </source>
</evidence>
<keyword evidence="5" id="KW-0418">Kinase</keyword>
<dbReference type="GO" id="GO:0005886">
    <property type="term" value="C:plasma membrane"/>
    <property type="evidence" value="ECO:0007669"/>
    <property type="project" value="TreeGrafter"/>
</dbReference>
<evidence type="ECO:0000256" key="2">
    <source>
        <dbReference type="ARBA" id="ARBA00022840"/>
    </source>
</evidence>
<dbReference type="Gene3D" id="1.10.510.10">
    <property type="entry name" value="Transferase(Phosphotransferase) domain 1"/>
    <property type="match status" value="1"/>
</dbReference>
<dbReference type="SUPFAM" id="SSF56112">
    <property type="entry name" value="Protein kinase-like (PK-like)"/>
    <property type="match status" value="1"/>
</dbReference>
<dbReference type="InterPro" id="IPR001245">
    <property type="entry name" value="Ser-Thr/Tyr_kinase_cat_dom"/>
</dbReference>
<evidence type="ECO:0000313" key="6">
    <source>
        <dbReference type="Proteomes" id="UP000799118"/>
    </source>
</evidence>
<gene>
    <name evidence="5" type="ORF">BT96DRAFT_278435</name>
</gene>
<dbReference type="AlphaFoldDB" id="A0A6A4H3E2"/>
<dbReference type="SMART" id="SM00220">
    <property type="entry name" value="S_TKc"/>
    <property type="match status" value="1"/>
</dbReference>
<accession>A0A6A4H3E2</accession>
<organism evidence="5 6">
    <name type="scientific">Gymnopus androsaceus JB14</name>
    <dbReference type="NCBI Taxonomy" id="1447944"/>
    <lineage>
        <taxon>Eukaryota</taxon>
        <taxon>Fungi</taxon>
        <taxon>Dikarya</taxon>
        <taxon>Basidiomycota</taxon>
        <taxon>Agaricomycotina</taxon>
        <taxon>Agaricomycetes</taxon>
        <taxon>Agaricomycetidae</taxon>
        <taxon>Agaricales</taxon>
        <taxon>Marasmiineae</taxon>
        <taxon>Omphalotaceae</taxon>
        <taxon>Gymnopus</taxon>
    </lineage>
</organism>
<evidence type="ECO:0000313" key="5">
    <source>
        <dbReference type="EMBL" id="KAE9392210.1"/>
    </source>
</evidence>
<keyword evidence="5" id="KW-0808">Transferase</keyword>
<dbReference type="Pfam" id="PF07714">
    <property type="entry name" value="PK_Tyr_Ser-Thr"/>
    <property type="match status" value="1"/>
</dbReference>
<dbReference type="InterPro" id="IPR011009">
    <property type="entry name" value="Kinase-like_dom_sf"/>
</dbReference>
<dbReference type="Proteomes" id="UP000799118">
    <property type="component" value="Unassembled WGS sequence"/>
</dbReference>
<reference evidence="5" key="1">
    <citation type="journal article" date="2019" name="Environ. Microbiol.">
        <title>Fungal ecological strategies reflected in gene transcription - a case study of two litter decomposers.</title>
        <authorList>
            <person name="Barbi F."/>
            <person name="Kohler A."/>
            <person name="Barry K."/>
            <person name="Baskaran P."/>
            <person name="Daum C."/>
            <person name="Fauchery L."/>
            <person name="Ihrmark K."/>
            <person name="Kuo A."/>
            <person name="LaButti K."/>
            <person name="Lipzen A."/>
            <person name="Morin E."/>
            <person name="Grigoriev I.V."/>
            <person name="Henrissat B."/>
            <person name="Lindahl B."/>
            <person name="Martin F."/>
        </authorList>
    </citation>
    <scope>NUCLEOTIDE SEQUENCE</scope>
    <source>
        <strain evidence="5">JB14</strain>
    </source>
</reference>
<dbReference type="OrthoDB" id="3030888at2759"/>
<dbReference type="InterPro" id="IPR000719">
    <property type="entry name" value="Prot_kinase_dom"/>
</dbReference>
<dbReference type="PANTHER" id="PTHR27001">
    <property type="entry name" value="OS01G0253100 PROTEIN"/>
    <property type="match status" value="1"/>
</dbReference>
<dbReference type="GO" id="GO:0005524">
    <property type="term" value="F:ATP binding"/>
    <property type="evidence" value="ECO:0007669"/>
    <property type="project" value="UniProtKB-KW"/>
</dbReference>
<dbReference type="GO" id="GO:0004672">
    <property type="term" value="F:protein kinase activity"/>
    <property type="evidence" value="ECO:0007669"/>
    <property type="project" value="InterPro"/>
</dbReference>
<keyword evidence="1" id="KW-0547">Nucleotide-binding</keyword>
<dbReference type="EMBL" id="ML769601">
    <property type="protein sequence ID" value="KAE9392210.1"/>
    <property type="molecule type" value="Genomic_DNA"/>
</dbReference>
<dbReference type="PANTHER" id="PTHR27001:SF931">
    <property type="entry name" value="OS11G0664100 PROTEIN"/>
    <property type="match status" value="1"/>
</dbReference>
<feature type="domain" description="Protein kinase" evidence="4">
    <location>
        <begin position="1"/>
        <end position="272"/>
    </location>
</feature>